<reference evidence="3" key="1">
    <citation type="journal article" date="2019" name="Int. J. Syst. Evol. Microbiol.">
        <title>The Global Catalogue of Microorganisms (GCM) 10K type strain sequencing project: providing services to taxonomists for standard genome sequencing and annotation.</title>
        <authorList>
            <consortium name="The Broad Institute Genomics Platform"/>
            <consortium name="The Broad Institute Genome Sequencing Center for Infectious Disease"/>
            <person name="Wu L."/>
            <person name="Ma J."/>
        </authorList>
    </citation>
    <scope>NUCLEOTIDE SEQUENCE [LARGE SCALE GENOMIC DNA]</scope>
    <source>
        <strain evidence="3">JCM 16374</strain>
    </source>
</reference>
<evidence type="ECO:0000313" key="2">
    <source>
        <dbReference type="EMBL" id="GAA2687062.1"/>
    </source>
</evidence>
<evidence type="ECO:0000313" key="3">
    <source>
        <dbReference type="Proteomes" id="UP001500994"/>
    </source>
</evidence>
<feature type="compositionally biased region" description="Basic and acidic residues" evidence="1">
    <location>
        <begin position="57"/>
        <end position="66"/>
    </location>
</feature>
<keyword evidence="3" id="KW-1185">Reference proteome</keyword>
<organism evidence="2 3">
    <name type="scientific">Streptomyces lunalinharesii</name>
    <dbReference type="NCBI Taxonomy" id="333384"/>
    <lineage>
        <taxon>Bacteria</taxon>
        <taxon>Bacillati</taxon>
        <taxon>Actinomycetota</taxon>
        <taxon>Actinomycetes</taxon>
        <taxon>Kitasatosporales</taxon>
        <taxon>Streptomycetaceae</taxon>
        <taxon>Streptomyces</taxon>
    </lineage>
</organism>
<name>A0ABP6F9Z0_9ACTN</name>
<proteinExistence type="predicted"/>
<dbReference type="EMBL" id="BAAARK010000040">
    <property type="protein sequence ID" value="GAA2687062.1"/>
    <property type="molecule type" value="Genomic_DNA"/>
</dbReference>
<sequence length="96" mass="10382">MSLDSWEAAPVTGRQAKPLSLASTPSGVPPWLYPGADVYDTVRDCAAVVTDLGFPGDDPRQTDRAWVRPPGGGREWNPFVDDLRPAGSSESTWRTP</sequence>
<dbReference type="Proteomes" id="UP001500994">
    <property type="component" value="Unassembled WGS sequence"/>
</dbReference>
<evidence type="ECO:0000256" key="1">
    <source>
        <dbReference type="SAM" id="MobiDB-lite"/>
    </source>
</evidence>
<feature type="region of interest" description="Disordered" evidence="1">
    <location>
        <begin position="1"/>
        <end position="33"/>
    </location>
</feature>
<protein>
    <submittedName>
        <fullName evidence="2">Uncharacterized protein</fullName>
    </submittedName>
</protein>
<comment type="caution">
    <text evidence="2">The sequence shown here is derived from an EMBL/GenBank/DDBJ whole genome shotgun (WGS) entry which is preliminary data.</text>
</comment>
<feature type="region of interest" description="Disordered" evidence="1">
    <location>
        <begin position="54"/>
        <end position="96"/>
    </location>
</feature>
<accession>A0ABP6F9Z0</accession>
<gene>
    <name evidence="2" type="ORF">GCM10009864_70980</name>
</gene>